<dbReference type="Proteomes" id="UP001372526">
    <property type="component" value="Unassembled WGS sequence"/>
</dbReference>
<dbReference type="Pfam" id="PF06486">
    <property type="entry name" value="DUF1093"/>
    <property type="match status" value="1"/>
</dbReference>
<dbReference type="Gene3D" id="2.40.50.480">
    <property type="match status" value="1"/>
</dbReference>
<name>A0ABU8FLN0_9BACI</name>
<sequence length="118" mass="13602">MRRRVFLGVLASIAIVVLLLPTKLGPVIDKYNPFYQTKAYYTVVKGIGQHIGDGWYEYEFVGYDEDGREQKITKTIQKMLKQNEPLEIIAKGRYAERLVEIDKEDIPLNAKGKLLTIR</sequence>
<reference evidence="1 2" key="1">
    <citation type="submission" date="2024-01" db="EMBL/GenBank/DDBJ databases">
        <title>Seven novel Bacillus-like species.</title>
        <authorList>
            <person name="Liu G."/>
        </authorList>
    </citation>
    <scope>NUCLEOTIDE SEQUENCE [LARGE SCALE GENOMIC DNA]</scope>
    <source>
        <strain evidence="1 2">FJAT-51639</strain>
    </source>
</reference>
<evidence type="ECO:0000313" key="2">
    <source>
        <dbReference type="Proteomes" id="UP001372526"/>
    </source>
</evidence>
<evidence type="ECO:0000313" key="1">
    <source>
        <dbReference type="EMBL" id="MEI4803587.1"/>
    </source>
</evidence>
<comment type="caution">
    <text evidence="1">The sequence shown here is derived from an EMBL/GenBank/DDBJ whole genome shotgun (WGS) entry which is preliminary data.</text>
</comment>
<dbReference type="NCBIfam" id="TIGR01655">
    <property type="entry name" value="yxeA_fam"/>
    <property type="match status" value="1"/>
</dbReference>
<dbReference type="EMBL" id="JBAWSX010000015">
    <property type="protein sequence ID" value="MEI4803587.1"/>
    <property type="molecule type" value="Genomic_DNA"/>
</dbReference>
<dbReference type="InterPro" id="IPR036166">
    <property type="entry name" value="YxeA-like_sf"/>
</dbReference>
<dbReference type="PANTHER" id="PTHR36433">
    <property type="entry name" value="HYPOTHETICAL CYTOSOLIC PROTEIN"/>
    <property type="match status" value="1"/>
</dbReference>
<dbReference type="RefSeq" id="WP_336473932.1">
    <property type="nucleotide sequence ID" value="NZ_JBAWSX010000015.1"/>
</dbReference>
<accession>A0ABU8FLN0</accession>
<dbReference type="PANTHER" id="PTHR36433:SF2">
    <property type="entry name" value="YXEA FAMILY PROTEIN"/>
    <property type="match status" value="1"/>
</dbReference>
<organism evidence="1 2">
    <name type="scientific">Bacillus bruguierae</name>
    <dbReference type="NCBI Taxonomy" id="3127667"/>
    <lineage>
        <taxon>Bacteria</taxon>
        <taxon>Bacillati</taxon>
        <taxon>Bacillota</taxon>
        <taxon>Bacilli</taxon>
        <taxon>Bacillales</taxon>
        <taxon>Bacillaceae</taxon>
        <taxon>Bacillus</taxon>
    </lineage>
</organism>
<keyword evidence="2" id="KW-1185">Reference proteome</keyword>
<protein>
    <submittedName>
        <fullName evidence="1">YxeA family protein</fullName>
    </submittedName>
</protein>
<proteinExistence type="predicted"/>
<dbReference type="InterPro" id="IPR006542">
    <property type="entry name" value="DUF1093"/>
</dbReference>
<gene>
    <name evidence="1" type="ORF">WAZ07_20455</name>
</gene>
<dbReference type="SUPFAM" id="SSF159121">
    <property type="entry name" value="BC4932-like"/>
    <property type="match status" value="1"/>
</dbReference>